<evidence type="ECO:0000313" key="1">
    <source>
        <dbReference type="EMBL" id="QGH76461.1"/>
    </source>
</evidence>
<name>A0A5Q2WDF5_9CAUD</name>
<gene>
    <name evidence="1" type="primary">184</name>
    <name evidence="1" type="ORF">SEA_DAUBENSKI_189</name>
</gene>
<keyword evidence="2" id="KW-1185">Reference proteome</keyword>
<proteinExistence type="predicted"/>
<sequence>MDNLSGRKISLMMSLIENPKSQVSANPVKIGCTQTTPKMGEEAFRCSDCGYQFPNHADTCQYHPDNMK</sequence>
<dbReference type="Proteomes" id="UP000375470">
    <property type="component" value="Segment"/>
</dbReference>
<accession>A0A5Q2WDF5</accession>
<dbReference type="KEGG" id="vg:65122898"/>
<protein>
    <recommendedName>
        <fullName evidence="3">C2H2-type domain-containing protein</fullName>
    </recommendedName>
</protein>
<evidence type="ECO:0008006" key="3">
    <source>
        <dbReference type="Google" id="ProtNLM"/>
    </source>
</evidence>
<dbReference type="EMBL" id="MN444876">
    <property type="protein sequence ID" value="QGH76461.1"/>
    <property type="molecule type" value="Genomic_DNA"/>
</dbReference>
<dbReference type="RefSeq" id="YP_010104918.1">
    <property type="nucleotide sequence ID" value="NC_055822.1"/>
</dbReference>
<organism evidence="1 2">
    <name type="scientific">Streptomyces phage Daubenski</name>
    <dbReference type="NCBI Taxonomy" id="2653725"/>
    <lineage>
        <taxon>Viruses</taxon>
        <taxon>Duplodnaviria</taxon>
        <taxon>Heunggongvirae</taxon>
        <taxon>Uroviricota</taxon>
        <taxon>Caudoviricetes</taxon>
        <taxon>Stanwilliamsviridae</taxon>
        <taxon>Boydwoodruffvirinae</taxon>
        <taxon>Samistivirus</taxon>
        <taxon>Samistivirus daubenski</taxon>
    </lineage>
</organism>
<evidence type="ECO:0000313" key="2">
    <source>
        <dbReference type="Proteomes" id="UP000375470"/>
    </source>
</evidence>
<reference evidence="1 2" key="1">
    <citation type="submission" date="2019-09" db="EMBL/GenBank/DDBJ databases">
        <authorList>
            <person name="Cummings J.R."/>
            <person name="Eaglin Z.M."/>
            <person name="Kluemper A.J."/>
            <person name="Powell E.A."/>
            <person name="Stamm J."/>
            <person name="Thompson S.A."/>
            <person name="Tolsma S."/>
            <person name="Caruso S.M."/>
            <person name="Garlena R.A."/>
            <person name="Russell D.A."/>
            <person name="Pope W.H."/>
            <person name="Jacobs-Se D."/>
            <person name="Hatfull G.F."/>
        </authorList>
    </citation>
    <scope>NUCLEOTIDE SEQUENCE [LARGE SCALE GENOMIC DNA]</scope>
</reference>
<dbReference type="GeneID" id="65122898"/>